<protein>
    <submittedName>
        <fullName evidence="1">Uncharacterized protein</fullName>
    </submittedName>
</protein>
<dbReference type="EMBL" id="MSZS01000006">
    <property type="protein sequence ID" value="PKX91792.1"/>
    <property type="molecule type" value="Genomic_DNA"/>
</dbReference>
<dbReference type="VEuPathDB" id="FungiDB:P174DRAFT_248890"/>
<dbReference type="RefSeq" id="XP_024680387.1">
    <property type="nucleotide sequence ID" value="XM_024821454.1"/>
</dbReference>
<evidence type="ECO:0000313" key="2">
    <source>
        <dbReference type="Proteomes" id="UP000234474"/>
    </source>
</evidence>
<gene>
    <name evidence="1" type="ORF">P174DRAFT_248890</name>
</gene>
<evidence type="ECO:0000313" key="1">
    <source>
        <dbReference type="EMBL" id="PKX91792.1"/>
    </source>
</evidence>
<dbReference type="Proteomes" id="UP000234474">
    <property type="component" value="Unassembled WGS sequence"/>
</dbReference>
<accession>A0A2I1C2E4</accession>
<proteinExistence type="predicted"/>
<dbReference type="AlphaFoldDB" id="A0A2I1C2E4"/>
<organism evidence="1 2">
    <name type="scientific">Aspergillus novofumigatus (strain IBT 16806)</name>
    <dbReference type="NCBI Taxonomy" id="1392255"/>
    <lineage>
        <taxon>Eukaryota</taxon>
        <taxon>Fungi</taxon>
        <taxon>Dikarya</taxon>
        <taxon>Ascomycota</taxon>
        <taxon>Pezizomycotina</taxon>
        <taxon>Eurotiomycetes</taxon>
        <taxon>Eurotiomycetidae</taxon>
        <taxon>Eurotiales</taxon>
        <taxon>Aspergillaceae</taxon>
        <taxon>Aspergillus</taxon>
        <taxon>Aspergillus subgen. Fumigati</taxon>
    </lineage>
</organism>
<comment type="caution">
    <text evidence="1">The sequence shown here is derived from an EMBL/GenBank/DDBJ whole genome shotgun (WGS) entry which is preliminary data.</text>
</comment>
<dbReference type="OrthoDB" id="10574183at2759"/>
<sequence length="94" mass="10226">MPEANEATGTGTTIGKVNALSDETRLSTAVCPESESGYSTTTHYGEFWRYPLGVEALSTSTSGGKHLSRSVDFVNDMEYGVWRRETCSIALDLK</sequence>
<name>A0A2I1C2E4_ASPN1</name>
<dbReference type="GeneID" id="36528780"/>
<reference evidence="2" key="1">
    <citation type="journal article" date="2018" name="Proc. Natl. Acad. Sci. U.S.A.">
        <title>Linking secondary metabolites to gene clusters through genome sequencing of six diverse Aspergillus species.</title>
        <authorList>
            <person name="Kaerboelling I."/>
            <person name="Vesth T.C."/>
            <person name="Frisvad J.C."/>
            <person name="Nybo J.L."/>
            <person name="Theobald S."/>
            <person name="Kuo A."/>
            <person name="Bowyer P."/>
            <person name="Matsuda Y."/>
            <person name="Mondo S."/>
            <person name="Lyhne E.K."/>
            <person name="Kogle M.E."/>
            <person name="Clum A."/>
            <person name="Lipzen A."/>
            <person name="Salamov A."/>
            <person name="Ngan C.Y."/>
            <person name="Daum C."/>
            <person name="Chiniquy J."/>
            <person name="Barry K."/>
            <person name="LaButti K."/>
            <person name="Haridas S."/>
            <person name="Simmons B.A."/>
            <person name="Magnuson J.K."/>
            <person name="Mortensen U.H."/>
            <person name="Larsen T.O."/>
            <person name="Grigoriev I.V."/>
            <person name="Baker S.E."/>
            <person name="Andersen M.R."/>
        </authorList>
    </citation>
    <scope>NUCLEOTIDE SEQUENCE [LARGE SCALE GENOMIC DNA]</scope>
    <source>
        <strain evidence="2">IBT 16806</strain>
    </source>
</reference>
<keyword evidence="2" id="KW-1185">Reference proteome</keyword>